<dbReference type="NCBIfam" id="TIGR00084">
    <property type="entry name" value="ruvA"/>
    <property type="match status" value="1"/>
</dbReference>
<evidence type="ECO:0000256" key="4">
    <source>
        <dbReference type="ARBA" id="ARBA00023172"/>
    </source>
</evidence>
<name>A0AAU9DDP0_9BACT</name>
<dbReference type="SUPFAM" id="SSF47781">
    <property type="entry name" value="RuvA domain 2-like"/>
    <property type="match status" value="1"/>
</dbReference>
<dbReference type="GO" id="GO:0005737">
    <property type="term" value="C:cytoplasm"/>
    <property type="evidence" value="ECO:0007669"/>
    <property type="project" value="UniProtKB-SubCell"/>
</dbReference>
<gene>
    <name evidence="6 8" type="primary">ruvA</name>
    <name evidence="8" type="ORF">FUAX_37380</name>
</gene>
<dbReference type="Gene3D" id="2.40.50.140">
    <property type="entry name" value="Nucleic acid-binding proteins"/>
    <property type="match status" value="1"/>
</dbReference>
<dbReference type="GO" id="GO:0048476">
    <property type="term" value="C:Holliday junction resolvase complex"/>
    <property type="evidence" value="ECO:0007669"/>
    <property type="project" value="UniProtKB-UniRule"/>
</dbReference>
<dbReference type="RefSeq" id="WP_338392808.1">
    <property type="nucleotide sequence ID" value="NZ_AP025314.1"/>
</dbReference>
<comment type="subcellular location">
    <subcellularLocation>
        <location evidence="6">Cytoplasm</location>
    </subcellularLocation>
</comment>
<keyword evidence="8" id="KW-0378">Hydrolase</keyword>
<dbReference type="Gene3D" id="1.10.8.10">
    <property type="entry name" value="DNA helicase RuvA subunit, C-terminal domain"/>
    <property type="match status" value="1"/>
</dbReference>
<evidence type="ECO:0000256" key="5">
    <source>
        <dbReference type="ARBA" id="ARBA00023204"/>
    </source>
</evidence>
<evidence type="ECO:0000256" key="6">
    <source>
        <dbReference type="HAMAP-Rule" id="MF_00031"/>
    </source>
</evidence>
<dbReference type="SUPFAM" id="SSF50249">
    <property type="entry name" value="Nucleic acid-binding proteins"/>
    <property type="match status" value="1"/>
</dbReference>
<dbReference type="GO" id="GO:0005524">
    <property type="term" value="F:ATP binding"/>
    <property type="evidence" value="ECO:0007669"/>
    <property type="project" value="InterPro"/>
</dbReference>
<evidence type="ECO:0000259" key="7">
    <source>
        <dbReference type="SMART" id="SM00278"/>
    </source>
</evidence>
<feature type="domain" description="Helix-hairpin-helix DNA-binding motif class 1" evidence="7">
    <location>
        <begin position="72"/>
        <end position="91"/>
    </location>
</feature>
<comment type="domain">
    <text evidence="6">Has three domains with a flexible linker between the domains II and III and assumes an 'L' shape. Domain III is highly mobile and contacts RuvB.</text>
</comment>
<proteinExistence type="inferred from homology"/>
<dbReference type="InterPro" id="IPR011114">
    <property type="entry name" value="RuvA_C"/>
</dbReference>
<dbReference type="Pfam" id="PF14520">
    <property type="entry name" value="HHH_5"/>
    <property type="match status" value="1"/>
</dbReference>
<dbReference type="GO" id="GO:0009378">
    <property type="term" value="F:four-way junction helicase activity"/>
    <property type="evidence" value="ECO:0007669"/>
    <property type="project" value="InterPro"/>
</dbReference>
<dbReference type="InterPro" id="IPR036267">
    <property type="entry name" value="RuvA_C_sf"/>
</dbReference>
<dbReference type="GO" id="GO:0009379">
    <property type="term" value="C:Holliday junction helicase complex"/>
    <property type="evidence" value="ECO:0007669"/>
    <property type="project" value="InterPro"/>
</dbReference>
<dbReference type="HAMAP" id="MF_00031">
    <property type="entry name" value="DNA_HJ_migration_RuvA"/>
    <property type="match status" value="1"/>
</dbReference>
<protein>
    <recommendedName>
        <fullName evidence="6">Holliday junction branch migration complex subunit RuvA</fullName>
    </recommendedName>
</protein>
<organism evidence="8 9">
    <name type="scientific">Fulvitalea axinellae</name>
    <dbReference type="NCBI Taxonomy" id="1182444"/>
    <lineage>
        <taxon>Bacteria</taxon>
        <taxon>Pseudomonadati</taxon>
        <taxon>Bacteroidota</taxon>
        <taxon>Cytophagia</taxon>
        <taxon>Cytophagales</taxon>
        <taxon>Persicobacteraceae</taxon>
        <taxon>Fulvitalea</taxon>
    </lineage>
</organism>
<sequence length="197" mass="21201">MIAYLKGALAHKEPAFVIVDVGGMGYEVRISLNTYAALKNEESYKLVTYLHVKEDAQILYGFSEGSEKRLFMQLIGISGVGPNTALTILSSMDANDLKRAIVSEDAKTVQSVKGIGAKTAQRIILELKDKLAKEGFDQKVDAALGVAHYAVKEDALTALTTLGIAKATAEKSIDTILKKAASDITTEEVIKLALKAR</sequence>
<keyword evidence="5 6" id="KW-0234">DNA repair</keyword>
<reference evidence="8 9" key="1">
    <citation type="submission" date="2021-12" db="EMBL/GenBank/DDBJ databases">
        <title>Genome sequencing of bacteria with rrn-lacking chromosome and rrn-plasmid.</title>
        <authorList>
            <person name="Anda M."/>
            <person name="Iwasaki W."/>
        </authorList>
    </citation>
    <scope>NUCLEOTIDE SEQUENCE [LARGE SCALE GENOMIC DNA]</scope>
    <source>
        <strain evidence="8 9">DSM 100852</strain>
    </source>
</reference>
<evidence type="ECO:0000256" key="2">
    <source>
        <dbReference type="ARBA" id="ARBA00022763"/>
    </source>
</evidence>
<keyword evidence="3 6" id="KW-0238">DNA-binding</keyword>
<dbReference type="GO" id="GO:0006310">
    <property type="term" value="P:DNA recombination"/>
    <property type="evidence" value="ECO:0007669"/>
    <property type="project" value="UniProtKB-UniRule"/>
</dbReference>
<dbReference type="AlphaFoldDB" id="A0AAU9DDP0"/>
<dbReference type="Pfam" id="PF01330">
    <property type="entry name" value="RuvA_N"/>
    <property type="match status" value="1"/>
</dbReference>
<comment type="function">
    <text evidence="6">The RuvA-RuvB-RuvC complex processes Holliday junction (HJ) DNA during genetic recombination and DNA repair, while the RuvA-RuvB complex plays an important role in the rescue of blocked DNA replication forks via replication fork reversal (RFR). RuvA specifically binds to HJ cruciform DNA, conferring on it an open structure. The RuvB hexamer acts as an ATP-dependent pump, pulling dsDNA into and through the RuvAB complex. HJ branch migration allows RuvC to scan DNA until it finds its consensus sequence, where it cleaves and resolves the cruciform DNA.</text>
</comment>
<dbReference type="InterPro" id="IPR012340">
    <property type="entry name" value="NA-bd_OB-fold"/>
</dbReference>
<dbReference type="KEGG" id="fax:FUAX_37380"/>
<keyword evidence="9" id="KW-1185">Reference proteome</keyword>
<dbReference type="Proteomes" id="UP001348817">
    <property type="component" value="Chromosome"/>
</dbReference>
<keyword evidence="8" id="KW-0347">Helicase</keyword>
<evidence type="ECO:0000313" key="8">
    <source>
        <dbReference type="EMBL" id="BDD11306.1"/>
    </source>
</evidence>
<dbReference type="CDD" id="cd14332">
    <property type="entry name" value="UBA_RuvA_C"/>
    <property type="match status" value="1"/>
</dbReference>
<dbReference type="GO" id="GO:0000400">
    <property type="term" value="F:four-way junction DNA binding"/>
    <property type="evidence" value="ECO:0007669"/>
    <property type="project" value="UniProtKB-UniRule"/>
</dbReference>
<comment type="similarity">
    <text evidence="6">Belongs to the RuvA family.</text>
</comment>
<feature type="domain" description="Helix-hairpin-helix DNA-binding motif class 1" evidence="7">
    <location>
        <begin position="107"/>
        <end position="126"/>
    </location>
</feature>
<keyword evidence="1 6" id="KW-0963">Cytoplasm</keyword>
<dbReference type="InterPro" id="IPR010994">
    <property type="entry name" value="RuvA_2-like"/>
</dbReference>
<keyword evidence="8" id="KW-0067">ATP-binding</keyword>
<comment type="caution">
    <text evidence="6">Lacks conserved residue(s) required for the propagation of feature annotation.</text>
</comment>
<dbReference type="InterPro" id="IPR003583">
    <property type="entry name" value="Hlx-hairpin-Hlx_DNA-bd_motif"/>
</dbReference>
<dbReference type="SMART" id="SM00278">
    <property type="entry name" value="HhH1"/>
    <property type="match status" value="2"/>
</dbReference>
<evidence type="ECO:0000256" key="1">
    <source>
        <dbReference type="ARBA" id="ARBA00022490"/>
    </source>
</evidence>
<dbReference type="InterPro" id="IPR013849">
    <property type="entry name" value="DNA_helicase_Holl-junc_RuvA_I"/>
</dbReference>
<keyword evidence="2 6" id="KW-0227">DNA damage</keyword>
<dbReference type="GO" id="GO:0006281">
    <property type="term" value="P:DNA repair"/>
    <property type="evidence" value="ECO:0007669"/>
    <property type="project" value="UniProtKB-UniRule"/>
</dbReference>
<accession>A0AAU9DDP0</accession>
<dbReference type="SUPFAM" id="SSF46929">
    <property type="entry name" value="DNA helicase RuvA subunit, C-terminal domain"/>
    <property type="match status" value="1"/>
</dbReference>
<dbReference type="InterPro" id="IPR000085">
    <property type="entry name" value="RuvA"/>
</dbReference>
<dbReference type="Pfam" id="PF07499">
    <property type="entry name" value="RuvA_C"/>
    <property type="match status" value="1"/>
</dbReference>
<keyword evidence="4 6" id="KW-0233">DNA recombination</keyword>
<keyword evidence="8" id="KW-0547">Nucleotide-binding</keyword>
<feature type="region of interest" description="Domain III" evidence="6">
    <location>
        <begin position="153"/>
        <end position="197"/>
    </location>
</feature>
<evidence type="ECO:0000256" key="3">
    <source>
        <dbReference type="ARBA" id="ARBA00023125"/>
    </source>
</evidence>
<comment type="subunit">
    <text evidence="6">Homotetramer. Forms an RuvA(8)-RuvB(12)-Holliday junction (HJ) complex. HJ DNA is sandwiched between 2 RuvA tetramers; dsDNA enters through RuvA and exits via RuvB. An RuvB hexamer assembles on each DNA strand where it exits the tetramer. Each RuvB hexamer is contacted by two RuvA subunits (via domain III) on 2 adjacent RuvB subunits; this complex drives branch migration. In the full resolvosome a probable DNA-RuvA(4)-RuvB(12)-RuvC(2) complex forms which resolves the HJ.</text>
</comment>
<dbReference type="Gene3D" id="1.10.150.20">
    <property type="entry name" value="5' to 3' exonuclease, C-terminal subdomain"/>
    <property type="match status" value="1"/>
</dbReference>
<dbReference type="EMBL" id="AP025314">
    <property type="protein sequence ID" value="BDD11306.1"/>
    <property type="molecule type" value="Genomic_DNA"/>
</dbReference>
<evidence type="ECO:0000313" key="9">
    <source>
        <dbReference type="Proteomes" id="UP001348817"/>
    </source>
</evidence>